<dbReference type="CDD" id="cd00075">
    <property type="entry name" value="HATPase"/>
    <property type="match status" value="1"/>
</dbReference>
<dbReference type="AlphaFoldDB" id="A0A4R7I3L2"/>
<comment type="caution">
    <text evidence="11">The sequence shown here is derived from an EMBL/GenBank/DDBJ whole genome shotgun (WGS) entry which is preliminary data.</text>
</comment>
<dbReference type="Gene3D" id="3.30.565.10">
    <property type="entry name" value="Histidine kinase-like ATPase, C-terminal domain"/>
    <property type="match status" value="1"/>
</dbReference>
<evidence type="ECO:0000256" key="1">
    <source>
        <dbReference type="ARBA" id="ARBA00000085"/>
    </source>
</evidence>
<dbReference type="SUPFAM" id="SSF55874">
    <property type="entry name" value="ATPase domain of HSP90 chaperone/DNA topoisomerase II/histidine kinase"/>
    <property type="match status" value="1"/>
</dbReference>
<keyword evidence="5" id="KW-0808">Transferase</keyword>
<dbReference type="InterPro" id="IPR036890">
    <property type="entry name" value="HATPase_C_sf"/>
</dbReference>
<evidence type="ECO:0000256" key="9">
    <source>
        <dbReference type="SAM" id="MobiDB-lite"/>
    </source>
</evidence>
<dbReference type="SUPFAM" id="SSF47384">
    <property type="entry name" value="Homodimeric domain of signal transducing histidine kinase"/>
    <property type="match status" value="1"/>
</dbReference>
<dbReference type="InterPro" id="IPR004358">
    <property type="entry name" value="Sig_transdc_His_kin-like_C"/>
</dbReference>
<dbReference type="RefSeq" id="WP_133870100.1">
    <property type="nucleotide sequence ID" value="NZ_SOAU01000001.1"/>
</dbReference>
<evidence type="ECO:0000313" key="11">
    <source>
        <dbReference type="EMBL" id="TDT17840.1"/>
    </source>
</evidence>
<keyword evidence="4" id="KW-0597">Phosphoprotein</keyword>
<dbReference type="InterPro" id="IPR003594">
    <property type="entry name" value="HATPase_dom"/>
</dbReference>
<keyword evidence="6 11" id="KW-0418">Kinase</keyword>
<protein>
    <recommendedName>
        <fullName evidence="8">Sensor-like histidine kinase SenX3</fullName>
        <ecNumber evidence="3">2.7.13.3</ecNumber>
    </recommendedName>
</protein>
<feature type="compositionally biased region" description="Low complexity" evidence="9">
    <location>
        <begin position="378"/>
        <end position="390"/>
    </location>
</feature>
<evidence type="ECO:0000256" key="8">
    <source>
        <dbReference type="ARBA" id="ARBA00039401"/>
    </source>
</evidence>
<dbReference type="EMBL" id="SOAU01000001">
    <property type="protein sequence ID" value="TDT17840.1"/>
    <property type="molecule type" value="Genomic_DNA"/>
</dbReference>
<dbReference type="Pfam" id="PF02518">
    <property type="entry name" value="HATPase_c"/>
    <property type="match status" value="1"/>
</dbReference>
<comment type="catalytic activity">
    <reaction evidence="1">
        <text>ATP + protein L-histidine = ADP + protein N-phospho-L-histidine.</text>
        <dbReference type="EC" id="2.7.13.3"/>
    </reaction>
</comment>
<evidence type="ECO:0000256" key="5">
    <source>
        <dbReference type="ARBA" id="ARBA00022679"/>
    </source>
</evidence>
<dbReference type="GO" id="GO:0004721">
    <property type="term" value="F:phosphoprotein phosphatase activity"/>
    <property type="evidence" value="ECO:0007669"/>
    <property type="project" value="TreeGrafter"/>
</dbReference>
<dbReference type="GO" id="GO:0000155">
    <property type="term" value="F:phosphorelay sensor kinase activity"/>
    <property type="evidence" value="ECO:0007669"/>
    <property type="project" value="InterPro"/>
</dbReference>
<sequence>MDLLLLLAGAGLAFAAGWWIARSSGHEPVTIAAAEPPTDASPRTTDRYELVAQHHVGVVVSDQRGQLVWRNEAARALAGTHVGVLVDESIERHVAESLEKGDSSDVLEMYGPPKVVLDVDAHRLPSGGVVVFIDDISERRRIDQVRTDFVANISHELKTPVGALSVLAETLEDETDPETMRRVVGRMQGEAARASRTIDDLLELSRIELGGERSIEPIRLPDVINEAMARVAELAQQRQVGVSNLMAADQFDDIVVHGDRRQLISALGNLVENGVKYSEPGGLVQVRARYHEGIVELGVTDEGIGIPKRDLDRIFERFYRVDKARSRETGGTGLGLSIVRHVAQNHVGDVAVRSVEGEGSTFMLRLPARRAGERATPDSSYDASLDSSAAPEQGGDPQQGIA</sequence>
<feature type="domain" description="Histidine kinase" evidence="10">
    <location>
        <begin position="152"/>
        <end position="370"/>
    </location>
</feature>
<dbReference type="InterPro" id="IPR005467">
    <property type="entry name" value="His_kinase_dom"/>
</dbReference>
<evidence type="ECO:0000256" key="4">
    <source>
        <dbReference type="ARBA" id="ARBA00022553"/>
    </source>
</evidence>
<organism evidence="11 12">
    <name type="scientific">Ilumatobacter fluminis</name>
    <dbReference type="NCBI Taxonomy" id="467091"/>
    <lineage>
        <taxon>Bacteria</taxon>
        <taxon>Bacillati</taxon>
        <taxon>Actinomycetota</taxon>
        <taxon>Acidimicrobiia</taxon>
        <taxon>Acidimicrobiales</taxon>
        <taxon>Ilumatobacteraceae</taxon>
        <taxon>Ilumatobacter</taxon>
    </lineage>
</organism>
<dbReference type="Proteomes" id="UP000294558">
    <property type="component" value="Unassembled WGS sequence"/>
</dbReference>
<evidence type="ECO:0000256" key="3">
    <source>
        <dbReference type="ARBA" id="ARBA00012438"/>
    </source>
</evidence>
<comment type="subcellular location">
    <subcellularLocation>
        <location evidence="2">Cell membrane</location>
    </subcellularLocation>
</comment>
<dbReference type="OrthoDB" id="9813151at2"/>
<dbReference type="InterPro" id="IPR050351">
    <property type="entry name" value="BphY/WalK/GraS-like"/>
</dbReference>
<evidence type="ECO:0000313" key="12">
    <source>
        <dbReference type="Proteomes" id="UP000294558"/>
    </source>
</evidence>
<gene>
    <name evidence="11" type="ORF">BDK89_3453</name>
</gene>
<dbReference type="Pfam" id="PF00512">
    <property type="entry name" value="HisKA"/>
    <property type="match status" value="1"/>
</dbReference>
<dbReference type="InterPro" id="IPR003661">
    <property type="entry name" value="HisK_dim/P_dom"/>
</dbReference>
<dbReference type="SMART" id="SM00388">
    <property type="entry name" value="HisKA"/>
    <property type="match status" value="1"/>
</dbReference>
<evidence type="ECO:0000256" key="6">
    <source>
        <dbReference type="ARBA" id="ARBA00022777"/>
    </source>
</evidence>
<accession>A0A4R7I3L2</accession>
<keyword evidence="7" id="KW-0902">Two-component regulatory system</keyword>
<evidence type="ECO:0000256" key="7">
    <source>
        <dbReference type="ARBA" id="ARBA00023012"/>
    </source>
</evidence>
<dbReference type="InterPro" id="IPR036097">
    <property type="entry name" value="HisK_dim/P_sf"/>
</dbReference>
<dbReference type="GO" id="GO:0005886">
    <property type="term" value="C:plasma membrane"/>
    <property type="evidence" value="ECO:0007669"/>
    <property type="project" value="UniProtKB-SubCell"/>
</dbReference>
<name>A0A4R7I3L2_9ACTN</name>
<dbReference type="PRINTS" id="PR00344">
    <property type="entry name" value="BCTRLSENSOR"/>
</dbReference>
<dbReference type="FunFam" id="3.30.565.10:FF:000006">
    <property type="entry name" value="Sensor histidine kinase WalK"/>
    <property type="match status" value="1"/>
</dbReference>
<evidence type="ECO:0000259" key="10">
    <source>
        <dbReference type="PROSITE" id="PS50109"/>
    </source>
</evidence>
<reference evidence="11 12" key="1">
    <citation type="submission" date="2019-03" db="EMBL/GenBank/DDBJ databases">
        <title>Sequencing the genomes of 1000 actinobacteria strains.</title>
        <authorList>
            <person name="Klenk H.-P."/>
        </authorList>
    </citation>
    <scope>NUCLEOTIDE SEQUENCE [LARGE SCALE GENOMIC DNA]</scope>
    <source>
        <strain evidence="11 12">DSM 18936</strain>
    </source>
</reference>
<dbReference type="CDD" id="cd00082">
    <property type="entry name" value="HisKA"/>
    <property type="match status" value="1"/>
</dbReference>
<dbReference type="PROSITE" id="PS50109">
    <property type="entry name" value="HIS_KIN"/>
    <property type="match status" value="1"/>
</dbReference>
<proteinExistence type="predicted"/>
<dbReference type="EC" id="2.7.13.3" evidence="3"/>
<dbReference type="Gene3D" id="1.10.287.130">
    <property type="match status" value="1"/>
</dbReference>
<dbReference type="GO" id="GO:0016036">
    <property type="term" value="P:cellular response to phosphate starvation"/>
    <property type="evidence" value="ECO:0007669"/>
    <property type="project" value="TreeGrafter"/>
</dbReference>
<dbReference type="PANTHER" id="PTHR45453">
    <property type="entry name" value="PHOSPHATE REGULON SENSOR PROTEIN PHOR"/>
    <property type="match status" value="1"/>
</dbReference>
<dbReference type="SMART" id="SM00387">
    <property type="entry name" value="HATPase_c"/>
    <property type="match status" value="1"/>
</dbReference>
<feature type="region of interest" description="Disordered" evidence="9">
    <location>
        <begin position="368"/>
        <end position="402"/>
    </location>
</feature>
<dbReference type="PANTHER" id="PTHR45453:SF1">
    <property type="entry name" value="PHOSPHATE REGULON SENSOR PROTEIN PHOR"/>
    <property type="match status" value="1"/>
</dbReference>
<evidence type="ECO:0000256" key="2">
    <source>
        <dbReference type="ARBA" id="ARBA00004236"/>
    </source>
</evidence>
<keyword evidence="12" id="KW-1185">Reference proteome</keyword>